<accession>A0A0C2S3C8</accession>
<dbReference type="InterPro" id="IPR041078">
    <property type="entry name" value="Plavaka"/>
</dbReference>
<proteinExistence type="predicted"/>
<sequence>MFTLSGRPCDKHGNYLPDPNTPPPPWEERGPEDFSPFDSRASFKLADLLFRKVQMSEGNITELMKIWAEWAQNVDPDVDPPFADAKEMYAKIDSNQLGNIPWQSFSVSYDGELDDDAPWKSKKFDVWFRDPRKVLIAQLGNRDFAGEMDFAPKIVREKTSKVRRYQHFMSGAWAWRQADILAEDPSNHGTCFCPIILGSDKTTVSVATGQNDYYPLYMSNGLIHNNVRRAHRNSVTLIAFLAIARTATGYSHTEEFRRFRREIFHESLRMILSSLKPGMTTPEVLRYADGHYRRTVYGIGPYIADYPEQVLLCCIVQGWCPKCTAHSRNLDGSGGRRTAVLTDQYQNELSGGVLWKEYGVVDGAIVRDILYS</sequence>
<dbReference type="Proteomes" id="UP000054549">
    <property type="component" value="Unassembled WGS sequence"/>
</dbReference>
<dbReference type="STRING" id="946122.A0A0C2S3C8"/>
<dbReference type="OrthoDB" id="3199698at2759"/>
<evidence type="ECO:0000256" key="1">
    <source>
        <dbReference type="SAM" id="MobiDB-lite"/>
    </source>
</evidence>
<evidence type="ECO:0000313" key="2">
    <source>
        <dbReference type="EMBL" id="KIL57155.1"/>
    </source>
</evidence>
<dbReference type="InParanoid" id="A0A0C2S3C8"/>
<dbReference type="EMBL" id="KN818380">
    <property type="protein sequence ID" value="KIL57155.1"/>
    <property type="molecule type" value="Genomic_DNA"/>
</dbReference>
<reference evidence="2 3" key="1">
    <citation type="submission" date="2014-04" db="EMBL/GenBank/DDBJ databases">
        <title>Evolutionary Origins and Diversification of the Mycorrhizal Mutualists.</title>
        <authorList>
            <consortium name="DOE Joint Genome Institute"/>
            <consortium name="Mycorrhizal Genomics Consortium"/>
            <person name="Kohler A."/>
            <person name="Kuo A."/>
            <person name="Nagy L.G."/>
            <person name="Floudas D."/>
            <person name="Copeland A."/>
            <person name="Barry K.W."/>
            <person name="Cichocki N."/>
            <person name="Veneault-Fourrey C."/>
            <person name="LaButti K."/>
            <person name="Lindquist E.A."/>
            <person name="Lipzen A."/>
            <person name="Lundell T."/>
            <person name="Morin E."/>
            <person name="Murat C."/>
            <person name="Riley R."/>
            <person name="Ohm R."/>
            <person name="Sun H."/>
            <person name="Tunlid A."/>
            <person name="Henrissat B."/>
            <person name="Grigoriev I.V."/>
            <person name="Hibbett D.S."/>
            <person name="Martin F."/>
        </authorList>
    </citation>
    <scope>NUCLEOTIDE SEQUENCE [LARGE SCALE GENOMIC DNA]</scope>
    <source>
        <strain evidence="2 3">Koide BX008</strain>
    </source>
</reference>
<organism evidence="2 3">
    <name type="scientific">Amanita muscaria (strain Koide BX008)</name>
    <dbReference type="NCBI Taxonomy" id="946122"/>
    <lineage>
        <taxon>Eukaryota</taxon>
        <taxon>Fungi</taxon>
        <taxon>Dikarya</taxon>
        <taxon>Basidiomycota</taxon>
        <taxon>Agaricomycotina</taxon>
        <taxon>Agaricomycetes</taxon>
        <taxon>Agaricomycetidae</taxon>
        <taxon>Agaricales</taxon>
        <taxon>Pluteineae</taxon>
        <taxon>Amanitaceae</taxon>
        <taxon>Amanita</taxon>
    </lineage>
</organism>
<name>A0A0C2S3C8_AMAMK</name>
<gene>
    <name evidence="2" type="ORF">M378DRAFT_88255</name>
</gene>
<dbReference type="Pfam" id="PF18759">
    <property type="entry name" value="Plavaka"/>
    <property type="match status" value="1"/>
</dbReference>
<dbReference type="HOGENOM" id="CLU_006344_14_0_1"/>
<evidence type="ECO:0000313" key="3">
    <source>
        <dbReference type="Proteomes" id="UP000054549"/>
    </source>
</evidence>
<feature type="region of interest" description="Disordered" evidence="1">
    <location>
        <begin position="1"/>
        <end position="33"/>
    </location>
</feature>
<protein>
    <submittedName>
        <fullName evidence="2">Uncharacterized protein</fullName>
    </submittedName>
</protein>
<dbReference type="AlphaFoldDB" id="A0A0C2S3C8"/>
<keyword evidence="3" id="KW-1185">Reference proteome</keyword>